<reference evidence="1 2" key="1">
    <citation type="journal article" date="2022" name="Hortic Res">
        <title>A haplotype resolved chromosomal level avocado genome allows analysis of novel avocado genes.</title>
        <authorList>
            <person name="Nath O."/>
            <person name="Fletcher S.J."/>
            <person name="Hayward A."/>
            <person name="Shaw L.M."/>
            <person name="Masouleh A.K."/>
            <person name="Furtado A."/>
            <person name="Henry R.J."/>
            <person name="Mitter N."/>
        </authorList>
    </citation>
    <scope>NUCLEOTIDE SEQUENCE [LARGE SCALE GENOMIC DNA]</scope>
    <source>
        <strain evidence="2">cv. Hass</strain>
    </source>
</reference>
<evidence type="ECO:0000313" key="1">
    <source>
        <dbReference type="EMBL" id="KAJ8623668.1"/>
    </source>
</evidence>
<keyword evidence="2" id="KW-1185">Reference proteome</keyword>
<name>A0ACC2KRR5_PERAE</name>
<protein>
    <submittedName>
        <fullName evidence="1">Uncharacterized protein</fullName>
    </submittedName>
</protein>
<gene>
    <name evidence="1" type="ORF">MRB53_032198</name>
</gene>
<organism evidence="1 2">
    <name type="scientific">Persea americana</name>
    <name type="common">Avocado</name>
    <dbReference type="NCBI Taxonomy" id="3435"/>
    <lineage>
        <taxon>Eukaryota</taxon>
        <taxon>Viridiplantae</taxon>
        <taxon>Streptophyta</taxon>
        <taxon>Embryophyta</taxon>
        <taxon>Tracheophyta</taxon>
        <taxon>Spermatophyta</taxon>
        <taxon>Magnoliopsida</taxon>
        <taxon>Magnoliidae</taxon>
        <taxon>Laurales</taxon>
        <taxon>Lauraceae</taxon>
        <taxon>Persea</taxon>
    </lineage>
</organism>
<accession>A0ACC2KRR5</accession>
<proteinExistence type="predicted"/>
<evidence type="ECO:0000313" key="2">
    <source>
        <dbReference type="Proteomes" id="UP001234297"/>
    </source>
</evidence>
<dbReference type="Proteomes" id="UP001234297">
    <property type="component" value="Chromosome 11"/>
</dbReference>
<dbReference type="EMBL" id="CM056819">
    <property type="protein sequence ID" value="KAJ8623668.1"/>
    <property type="molecule type" value="Genomic_DNA"/>
</dbReference>
<sequence length="103" mass="11335">MSNLMFITLVLLLFLSTPSVTIAARNSLFNAAPPTTRPARPKPHGFATLRPRWSKKRHAFQGREIGDCLPKGFRPPPSAPSRYANYQPLGSGVYCSSKPQAKP</sequence>
<comment type="caution">
    <text evidence="1">The sequence shown here is derived from an EMBL/GenBank/DDBJ whole genome shotgun (WGS) entry which is preliminary data.</text>
</comment>